<comment type="catalytic activity">
    <reaction evidence="8">
        <text>ATP + H2O = ADP + phosphate + H(+)</text>
        <dbReference type="Rhea" id="RHEA:13065"/>
        <dbReference type="ChEBI" id="CHEBI:15377"/>
        <dbReference type="ChEBI" id="CHEBI:15378"/>
        <dbReference type="ChEBI" id="CHEBI:30616"/>
        <dbReference type="ChEBI" id="CHEBI:43474"/>
        <dbReference type="ChEBI" id="CHEBI:456216"/>
        <dbReference type="EC" id="5.6.2.4"/>
    </reaction>
</comment>
<comment type="catalytic activity">
    <reaction evidence="6">
        <text>Couples ATP hydrolysis with the unwinding of duplex DNA by translocating in the 3'-5' direction.</text>
        <dbReference type="EC" id="5.6.2.4"/>
    </reaction>
</comment>
<dbReference type="InterPro" id="IPR027417">
    <property type="entry name" value="P-loop_NTPase"/>
</dbReference>
<dbReference type="PROSITE" id="PS51198">
    <property type="entry name" value="UVRD_HELICASE_ATP_BIND"/>
    <property type="match status" value="1"/>
</dbReference>
<dbReference type="PANTHER" id="PTHR11070:SF30">
    <property type="entry name" value="F-BOX DNA HELICASE 1"/>
    <property type="match status" value="1"/>
</dbReference>
<dbReference type="GO" id="GO:0000724">
    <property type="term" value="P:double-strand break repair via homologous recombination"/>
    <property type="evidence" value="ECO:0007669"/>
    <property type="project" value="TreeGrafter"/>
</dbReference>
<evidence type="ECO:0000256" key="5">
    <source>
        <dbReference type="ARBA" id="ARBA00023235"/>
    </source>
</evidence>
<reference evidence="11" key="1">
    <citation type="submission" date="2020-05" db="EMBL/GenBank/DDBJ databases">
        <authorList>
            <person name="Chiriac C."/>
            <person name="Salcher M."/>
            <person name="Ghai R."/>
            <person name="Kavagutti S V."/>
        </authorList>
    </citation>
    <scope>NUCLEOTIDE SEQUENCE</scope>
</reference>
<dbReference type="GO" id="GO:0003677">
    <property type="term" value="F:DNA binding"/>
    <property type="evidence" value="ECO:0007669"/>
    <property type="project" value="InterPro"/>
</dbReference>
<keyword evidence="2 9" id="KW-0378">Hydrolase</keyword>
<evidence type="ECO:0000256" key="7">
    <source>
        <dbReference type="ARBA" id="ARBA00034808"/>
    </source>
</evidence>
<dbReference type="GO" id="GO:0016787">
    <property type="term" value="F:hydrolase activity"/>
    <property type="evidence" value="ECO:0007669"/>
    <property type="project" value="UniProtKB-UniRule"/>
</dbReference>
<gene>
    <name evidence="11" type="ORF">UFOVP1290_227</name>
</gene>
<dbReference type="GO" id="GO:0005524">
    <property type="term" value="F:ATP binding"/>
    <property type="evidence" value="ECO:0007669"/>
    <property type="project" value="UniProtKB-UniRule"/>
</dbReference>
<dbReference type="InterPro" id="IPR014016">
    <property type="entry name" value="UvrD-like_ATP-bd"/>
</dbReference>
<dbReference type="SUPFAM" id="SSF52540">
    <property type="entry name" value="P-loop containing nucleoside triphosphate hydrolases"/>
    <property type="match status" value="1"/>
</dbReference>
<proteinExistence type="predicted"/>
<keyword evidence="3 9" id="KW-0347">Helicase</keyword>
<evidence type="ECO:0000256" key="4">
    <source>
        <dbReference type="ARBA" id="ARBA00022840"/>
    </source>
</evidence>
<dbReference type="EMBL" id="LR797252">
    <property type="protein sequence ID" value="CAB4196707.1"/>
    <property type="molecule type" value="Genomic_DNA"/>
</dbReference>
<evidence type="ECO:0000256" key="3">
    <source>
        <dbReference type="ARBA" id="ARBA00022806"/>
    </source>
</evidence>
<protein>
    <recommendedName>
        <fullName evidence="7">DNA 3'-5' helicase</fullName>
        <ecNumber evidence="7">5.6.2.4</ecNumber>
    </recommendedName>
</protein>
<dbReference type="EC" id="5.6.2.4" evidence="7"/>
<evidence type="ECO:0000256" key="1">
    <source>
        <dbReference type="ARBA" id="ARBA00022741"/>
    </source>
</evidence>
<dbReference type="Pfam" id="PF13361">
    <property type="entry name" value="UvrD_C"/>
    <property type="match status" value="1"/>
</dbReference>
<dbReference type="InterPro" id="IPR000212">
    <property type="entry name" value="DNA_helicase_UvrD/REP"/>
</dbReference>
<keyword evidence="1 9" id="KW-0547">Nucleotide-binding</keyword>
<organism evidence="11">
    <name type="scientific">uncultured Caudovirales phage</name>
    <dbReference type="NCBI Taxonomy" id="2100421"/>
    <lineage>
        <taxon>Viruses</taxon>
        <taxon>Duplodnaviria</taxon>
        <taxon>Heunggongvirae</taxon>
        <taxon>Uroviricota</taxon>
        <taxon>Caudoviricetes</taxon>
        <taxon>Peduoviridae</taxon>
        <taxon>Maltschvirus</taxon>
        <taxon>Maltschvirus maltsch</taxon>
    </lineage>
</organism>
<dbReference type="GO" id="GO:0043138">
    <property type="term" value="F:3'-5' DNA helicase activity"/>
    <property type="evidence" value="ECO:0007669"/>
    <property type="project" value="UniProtKB-EC"/>
</dbReference>
<evidence type="ECO:0000256" key="2">
    <source>
        <dbReference type="ARBA" id="ARBA00022801"/>
    </source>
</evidence>
<evidence type="ECO:0000259" key="10">
    <source>
        <dbReference type="PROSITE" id="PS51198"/>
    </source>
</evidence>
<name>A0A6J5RQZ8_9CAUD</name>
<keyword evidence="4 9" id="KW-0067">ATP-binding</keyword>
<evidence type="ECO:0000256" key="6">
    <source>
        <dbReference type="ARBA" id="ARBA00034617"/>
    </source>
</evidence>
<feature type="domain" description="UvrD-like helicase ATP-binding" evidence="10">
    <location>
        <begin position="30"/>
        <end position="293"/>
    </location>
</feature>
<sequence length="498" mass="55515">MAYQNSYAKRPAWKKNEPVVKQPRAIRAWSNLQKDIFTDIATGKGNTQVDALAGTGKTSTIVEGFYHVPNGTSVLMCAFNASIKKELESRAPDGRGIEIKTLHALGYAACRRAFPKLGRIDDKGEKLFGFIKAEKGEEPETFELRSNLAKAVSLCKGYLAESPQEIEDVLDRHDVDVCNESREGFVTSVMKVMNACKKDTSRIDFDDMIWIPNVHELRLDKFGMVMIDEAQDLNLAQINLALNSVAHNGRVISVGDCHQAIYGFRGADSDAIQNIVNRMNSKRMPLSVTYRCAKSIVQMAQTYVPELEAAPNAEDGLVDKIDTVRMEKLVKPGDFILSRVNAPLIKWCLALLKARVPANIQGRDMGASLSSLIKKSKAKDVDGFLAWLEDYREIEIERLVKAKRDSSVVEDKVECLRTLCEGTRSLSDVKDNIENLFRDGDNKNRVILSSTHKAKGLERDTVFMLSDTYKPAKGIEEANLAYVAITRAKKELYLVSGK</sequence>
<feature type="binding site" evidence="9">
    <location>
        <begin position="51"/>
        <end position="58"/>
    </location>
    <ligand>
        <name>ATP</name>
        <dbReference type="ChEBI" id="CHEBI:30616"/>
    </ligand>
</feature>
<dbReference type="InterPro" id="IPR014017">
    <property type="entry name" value="DNA_helicase_UvrD-like_C"/>
</dbReference>
<dbReference type="Pfam" id="PF00580">
    <property type="entry name" value="UvrD-helicase"/>
    <property type="match status" value="1"/>
</dbReference>
<evidence type="ECO:0000256" key="9">
    <source>
        <dbReference type="PROSITE-ProRule" id="PRU00560"/>
    </source>
</evidence>
<dbReference type="GO" id="GO:0031297">
    <property type="term" value="P:replication fork processing"/>
    <property type="evidence" value="ECO:0007669"/>
    <property type="project" value="TreeGrafter"/>
</dbReference>
<dbReference type="Gene3D" id="3.40.50.300">
    <property type="entry name" value="P-loop containing nucleotide triphosphate hydrolases"/>
    <property type="match status" value="2"/>
</dbReference>
<dbReference type="PANTHER" id="PTHR11070">
    <property type="entry name" value="UVRD / RECB / PCRA DNA HELICASE FAMILY MEMBER"/>
    <property type="match status" value="1"/>
</dbReference>
<evidence type="ECO:0000256" key="8">
    <source>
        <dbReference type="ARBA" id="ARBA00048988"/>
    </source>
</evidence>
<evidence type="ECO:0000313" key="11">
    <source>
        <dbReference type="EMBL" id="CAB4196707.1"/>
    </source>
</evidence>
<accession>A0A6J5RQZ8</accession>
<keyword evidence="5" id="KW-0413">Isomerase</keyword>